<keyword evidence="2" id="KW-0808">Transferase</keyword>
<dbReference type="EMBL" id="CP001628">
    <property type="protein sequence ID" value="ACS30333.1"/>
    <property type="molecule type" value="Genomic_DNA"/>
</dbReference>
<dbReference type="PROSITE" id="PS00627">
    <property type="entry name" value="GHMP_KINASES_ATP"/>
    <property type="match status" value="1"/>
</dbReference>
<keyword evidence="4 7" id="KW-0418">Kinase</keyword>
<dbReference type="eggNOG" id="COG0083">
    <property type="taxonomic scope" value="Bacteria"/>
</dbReference>
<dbReference type="STRING" id="465515.Mlut_08040"/>
<accession>C5CA64</accession>
<evidence type="ECO:0000256" key="4">
    <source>
        <dbReference type="ARBA" id="ARBA00022777"/>
    </source>
</evidence>
<dbReference type="EnsemblBacteria" id="ACS30333">
    <property type="protein sequence ID" value="ACS30333"/>
    <property type="gene ID" value="Mlut_08040"/>
</dbReference>
<dbReference type="KEGG" id="mlu:Mlut_08040"/>
<keyword evidence="8" id="KW-1185">Reference proteome</keyword>
<feature type="domain" description="GHMP kinase N-terminal" evidence="6">
    <location>
        <begin position="70"/>
        <end position="152"/>
    </location>
</feature>
<gene>
    <name evidence="7" type="ordered locus">Mlut_08040</name>
</gene>
<dbReference type="Proteomes" id="UP000000738">
    <property type="component" value="Chromosome"/>
</dbReference>
<evidence type="ECO:0000256" key="2">
    <source>
        <dbReference type="ARBA" id="ARBA00022679"/>
    </source>
</evidence>
<dbReference type="SUPFAM" id="SSF54211">
    <property type="entry name" value="Ribosomal protein S5 domain 2-like"/>
    <property type="match status" value="1"/>
</dbReference>
<dbReference type="PANTHER" id="PTHR20861">
    <property type="entry name" value="HOMOSERINE/4-DIPHOSPHOCYTIDYL-2-C-METHYL-D-ERYTHRITOL KINASE"/>
    <property type="match status" value="1"/>
</dbReference>
<evidence type="ECO:0000256" key="3">
    <source>
        <dbReference type="ARBA" id="ARBA00022741"/>
    </source>
</evidence>
<name>C5CA64_MICLC</name>
<protein>
    <submittedName>
        <fullName evidence="7">Homoserine kinase</fullName>
    </submittedName>
</protein>
<dbReference type="PRINTS" id="PR00958">
    <property type="entry name" value="HOMSERKINASE"/>
</dbReference>
<dbReference type="PANTHER" id="PTHR20861:SF1">
    <property type="entry name" value="HOMOSERINE KINASE"/>
    <property type="match status" value="1"/>
</dbReference>
<evidence type="ECO:0000313" key="8">
    <source>
        <dbReference type="Proteomes" id="UP000000738"/>
    </source>
</evidence>
<dbReference type="InterPro" id="IPR020568">
    <property type="entry name" value="Ribosomal_Su5_D2-typ_SF"/>
</dbReference>
<dbReference type="GO" id="GO:0005524">
    <property type="term" value="F:ATP binding"/>
    <property type="evidence" value="ECO:0007669"/>
    <property type="project" value="UniProtKB-KW"/>
</dbReference>
<dbReference type="InterPro" id="IPR006204">
    <property type="entry name" value="GHMP_kinase_N_dom"/>
</dbReference>
<sequence length="162" mass="16393">MAAPQPLAPGTAASVSVPATSANLGPGFDSMGLALELRDEVTLTVVAGPDVAEAEGEGAATLPRDGAHLILRLAHEHLRDRGFTAPGLHLRAVNRIPHARGLGSSAAAVVAAYAAAEALLPAALRRAPADLLEAATRFEGHPDNVAPALVGGATVSWTRGPR</sequence>
<dbReference type="InterPro" id="IPR006203">
    <property type="entry name" value="GHMP_knse_ATP-bd_CS"/>
</dbReference>
<reference evidence="8" key="1">
    <citation type="journal article" date="2010" name="J. Bacteriol.">
        <title>Genome sequence of the Fleming strain of Micrococcus luteus, a simple free-living actinobacterium.</title>
        <authorList>
            <person name="Young M."/>
            <person name="Artsatbanov V."/>
            <person name="Beller H.R."/>
            <person name="Chandra G."/>
            <person name="Chater K.F."/>
            <person name="Dover L.G."/>
            <person name="Goh E.B."/>
            <person name="Kahan T."/>
            <person name="Kaprelyants A.S."/>
            <person name="Kyrpides N."/>
            <person name="Lapidus A."/>
            <person name="Lowry S.R."/>
            <person name="Lykidis A."/>
            <person name="Mahillon J."/>
            <person name="Markowitz V."/>
            <person name="Mavromatis K."/>
            <person name="Mukamolova G.V."/>
            <person name="Oren A."/>
            <person name="Rokem J.S."/>
            <person name="Smith M.C."/>
            <person name="Young D.I."/>
            <person name="Greenblatt C.L."/>
        </authorList>
    </citation>
    <scope>NUCLEOTIDE SEQUENCE [LARGE SCALE GENOMIC DNA]</scope>
    <source>
        <strain evidence="8">ATCC 4698 / DSM 20030 / JCM 1464 / NBRC 3333 / NCIMB 9278 / NCTC 2665 / VKM Ac-2230</strain>
    </source>
</reference>
<keyword evidence="5" id="KW-0067">ATP-binding</keyword>
<dbReference type="InterPro" id="IPR014721">
    <property type="entry name" value="Ribsml_uS5_D2-typ_fold_subgr"/>
</dbReference>
<evidence type="ECO:0000313" key="7">
    <source>
        <dbReference type="EMBL" id="ACS30333.1"/>
    </source>
</evidence>
<dbReference type="GO" id="GO:0008652">
    <property type="term" value="P:amino acid biosynthetic process"/>
    <property type="evidence" value="ECO:0007669"/>
    <property type="project" value="UniProtKB-KW"/>
</dbReference>
<evidence type="ECO:0000256" key="5">
    <source>
        <dbReference type="ARBA" id="ARBA00022840"/>
    </source>
</evidence>
<dbReference type="HOGENOM" id="CLU_1633502_0_0_11"/>
<evidence type="ECO:0000256" key="1">
    <source>
        <dbReference type="ARBA" id="ARBA00022605"/>
    </source>
</evidence>
<proteinExistence type="predicted"/>
<keyword evidence="3" id="KW-0547">Nucleotide-binding</keyword>
<dbReference type="GO" id="GO:0016301">
    <property type="term" value="F:kinase activity"/>
    <property type="evidence" value="ECO:0007669"/>
    <property type="project" value="UniProtKB-KW"/>
</dbReference>
<evidence type="ECO:0000259" key="6">
    <source>
        <dbReference type="Pfam" id="PF00288"/>
    </source>
</evidence>
<dbReference type="Pfam" id="PF00288">
    <property type="entry name" value="GHMP_kinases_N"/>
    <property type="match status" value="1"/>
</dbReference>
<organism evidence="7 8">
    <name type="scientific">Micrococcus luteus (strain ATCC 4698 / DSM 20030 / JCM 1464 / CCM 169 / CCUG 5858 / IAM 1056 / NBRC 3333 / NCIMB 9278 / NCTC 2665 / VKM Ac-2230)</name>
    <name type="common">Micrococcus lysodeikticus</name>
    <dbReference type="NCBI Taxonomy" id="465515"/>
    <lineage>
        <taxon>Bacteria</taxon>
        <taxon>Bacillati</taxon>
        <taxon>Actinomycetota</taxon>
        <taxon>Actinomycetes</taxon>
        <taxon>Micrococcales</taxon>
        <taxon>Micrococcaceae</taxon>
        <taxon>Micrococcus</taxon>
    </lineage>
</organism>
<dbReference type="AlphaFoldDB" id="C5CA64"/>
<dbReference type="Gene3D" id="3.30.230.10">
    <property type="match status" value="1"/>
</dbReference>
<keyword evidence="1" id="KW-0028">Amino-acid biosynthesis</keyword>